<protein>
    <recommendedName>
        <fullName evidence="10">Hexosyltransferase</fullName>
        <ecNumber evidence="10">2.4.1.-</ecNumber>
    </recommendedName>
</protein>
<gene>
    <name evidence="11" type="ORF">QYM36_008311</name>
</gene>
<evidence type="ECO:0000256" key="3">
    <source>
        <dbReference type="ARBA" id="ARBA00022679"/>
    </source>
</evidence>
<reference evidence="11" key="1">
    <citation type="submission" date="2023-07" db="EMBL/GenBank/DDBJ databases">
        <title>Chromosome-level genome assembly of Artemia franciscana.</title>
        <authorList>
            <person name="Jo E."/>
        </authorList>
    </citation>
    <scope>NUCLEOTIDE SEQUENCE</scope>
    <source>
        <tissue evidence="11">Whole body</tissue>
    </source>
</reference>
<keyword evidence="12" id="KW-1185">Reference proteome</keyword>
<dbReference type="InterPro" id="IPR051227">
    <property type="entry name" value="CS_glycosyltransferase"/>
</dbReference>
<evidence type="ECO:0000256" key="5">
    <source>
        <dbReference type="ARBA" id="ARBA00022968"/>
    </source>
</evidence>
<dbReference type="EMBL" id="JAVRJZ010000001">
    <property type="protein sequence ID" value="KAK2727776.1"/>
    <property type="molecule type" value="Genomic_DNA"/>
</dbReference>
<evidence type="ECO:0000256" key="4">
    <source>
        <dbReference type="ARBA" id="ARBA00022692"/>
    </source>
</evidence>
<proteinExistence type="inferred from homology"/>
<evidence type="ECO:0000313" key="11">
    <source>
        <dbReference type="EMBL" id="KAK2727776.1"/>
    </source>
</evidence>
<keyword evidence="7 10" id="KW-0333">Golgi apparatus</keyword>
<dbReference type="PANTHER" id="PTHR12369">
    <property type="entry name" value="CHONDROITIN SYNTHASE"/>
    <property type="match status" value="1"/>
</dbReference>
<dbReference type="FunFam" id="3.90.550.50:FF:000004">
    <property type="entry name" value="Hexosyltransferase"/>
    <property type="match status" value="1"/>
</dbReference>
<dbReference type="AlphaFoldDB" id="A0AA88IIW4"/>
<dbReference type="GO" id="GO:0047238">
    <property type="term" value="F:glucuronosyl-N-acetylgalactosaminyl-proteoglycan 4-beta-N-acetylgalactosaminyltransferase activity"/>
    <property type="evidence" value="ECO:0007669"/>
    <property type="project" value="TreeGrafter"/>
</dbReference>
<keyword evidence="8" id="KW-0472">Membrane</keyword>
<comment type="subcellular location">
    <subcellularLocation>
        <location evidence="1 10">Golgi apparatus</location>
        <location evidence="1 10">Golgi stack membrane</location>
        <topology evidence="1 10">Single-pass type II membrane protein</topology>
    </subcellularLocation>
</comment>
<dbReference type="EC" id="2.4.1.-" evidence="10"/>
<dbReference type="Proteomes" id="UP001187531">
    <property type="component" value="Unassembled WGS sequence"/>
</dbReference>
<evidence type="ECO:0000256" key="1">
    <source>
        <dbReference type="ARBA" id="ARBA00004447"/>
    </source>
</evidence>
<keyword evidence="3 10" id="KW-0808">Transferase</keyword>
<keyword evidence="9" id="KW-0325">Glycoprotein</keyword>
<dbReference type="Gene3D" id="3.90.550.10">
    <property type="entry name" value="Spore Coat Polysaccharide Biosynthesis Protein SpsA, Chain A"/>
    <property type="match status" value="1"/>
</dbReference>
<dbReference type="SUPFAM" id="SSF53448">
    <property type="entry name" value="Nucleotide-diphospho-sugar transferases"/>
    <property type="match status" value="1"/>
</dbReference>
<keyword evidence="6" id="KW-1133">Transmembrane helix</keyword>
<dbReference type="Gene3D" id="3.90.550.50">
    <property type="match status" value="1"/>
</dbReference>
<evidence type="ECO:0000256" key="7">
    <source>
        <dbReference type="ARBA" id="ARBA00023034"/>
    </source>
</evidence>
<sequence length="829" mass="95868">MYFHRSSPISKLLIGLVFGLLITFTLRCVFFSSAKIVVSGNNIDKCSPKRIISNTVFDISDGKRELVLIGVMSADNFLETRAKAVYETWGKEIPGRLLFFTPENTDLLSHLPIVALPTVDDSYPPQKKSFLTLKYMYENYGEKFEWFMRADDDVYVRTDKLEKLLRSLNSSIKFFIGQAGMGNKDELGHLNLEYDENFCMGGPGMIMSYTTLAAVAPNVKYCLQNLYSHHEDTEIGRCVQKFSGSSCTWAYEMQNIFYHNSAGWDAFTGNLKTKEVLRAITLHPFKQHVYMYKMHNYVRALRINDLAYERIVQRRRLKGAIELKNMTFTPQNDRELRQKEATRISLSFMQKPSSNSEMIPWDFISRSWYTVTQLNPRRKLNVALNEAIDDLVREVMEELNTHSRERGRIIDLKEIFYVSYSINPVYGVQYIIDLILTYKKYRGRKMTVPVRYHKIYQQNFLPLALQELSPKRVPGMKRDEMKSSRKLLSAKKREKKLTNLFKVSLDYIHDLEEEYDTLRINYDHDSKGLTQMLKVASDELTYKAFQEFQSFNTGKAPEKIINIIVPISGRVKAFQRFLSNYEDVVLKNHQNVKLVLVLYNDPKNPNSKLIAKGILENYKNKYKNFDVTVTEPKYNESFSRGKALEYGAALHSNDSLLFLNDVDVLFTADALLRIRLHTVQNYQIYFPVVFSEYNPKYGHGETSEYDNFCITATTGYWRTFGYGIVSIYKSDLANIGGFDKNIVGWGKEDVDLFEKSVASNLTIFRAADPGLVHVFHEIECDEALEASQMNMCLGSKINTVYSPRYLADFFLHNSTLKSFAFNVRLTQSP</sequence>
<evidence type="ECO:0000256" key="9">
    <source>
        <dbReference type="ARBA" id="ARBA00023180"/>
    </source>
</evidence>
<dbReference type="Pfam" id="PF05679">
    <property type="entry name" value="CHGN"/>
    <property type="match status" value="1"/>
</dbReference>
<evidence type="ECO:0000313" key="12">
    <source>
        <dbReference type="Proteomes" id="UP001187531"/>
    </source>
</evidence>
<comment type="similarity">
    <text evidence="2 10">Belongs to the chondroitin N-acetylgalactosaminyltransferase family.</text>
</comment>
<comment type="caution">
    <text evidence="11">The sequence shown here is derived from an EMBL/GenBank/DDBJ whole genome shotgun (WGS) entry which is preliminary data.</text>
</comment>
<evidence type="ECO:0000256" key="10">
    <source>
        <dbReference type="RuleBase" id="RU364016"/>
    </source>
</evidence>
<evidence type="ECO:0000256" key="8">
    <source>
        <dbReference type="ARBA" id="ARBA00023136"/>
    </source>
</evidence>
<keyword evidence="5 10" id="KW-0735">Signal-anchor</keyword>
<organism evidence="11 12">
    <name type="scientific">Artemia franciscana</name>
    <name type="common">Brine shrimp</name>
    <name type="synonym">Artemia sanfranciscana</name>
    <dbReference type="NCBI Taxonomy" id="6661"/>
    <lineage>
        <taxon>Eukaryota</taxon>
        <taxon>Metazoa</taxon>
        <taxon>Ecdysozoa</taxon>
        <taxon>Arthropoda</taxon>
        <taxon>Crustacea</taxon>
        <taxon>Branchiopoda</taxon>
        <taxon>Anostraca</taxon>
        <taxon>Artemiidae</taxon>
        <taxon>Artemia</taxon>
    </lineage>
</organism>
<dbReference type="PANTHER" id="PTHR12369:SF11">
    <property type="entry name" value="HEXOSYLTRANSFERASE"/>
    <property type="match status" value="1"/>
</dbReference>
<keyword evidence="4" id="KW-0812">Transmembrane</keyword>
<dbReference type="InterPro" id="IPR008428">
    <property type="entry name" value="Chond_GalNAc"/>
</dbReference>
<evidence type="ECO:0000256" key="6">
    <source>
        <dbReference type="ARBA" id="ARBA00022989"/>
    </source>
</evidence>
<accession>A0AA88IIW4</accession>
<name>A0AA88IIW4_ARTSF</name>
<dbReference type="InterPro" id="IPR029044">
    <property type="entry name" value="Nucleotide-diphossugar_trans"/>
</dbReference>
<evidence type="ECO:0000256" key="2">
    <source>
        <dbReference type="ARBA" id="ARBA00009239"/>
    </source>
</evidence>
<dbReference type="GO" id="GO:0032580">
    <property type="term" value="C:Golgi cisterna membrane"/>
    <property type="evidence" value="ECO:0007669"/>
    <property type="project" value="UniProtKB-SubCell"/>
</dbReference>